<dbReference type="Pfam" id="PF08245">
    <property type="entry name" value="Mur_ligase_M"/>
    <property type="match status" value="1"/>
</dbReference>
<evidence type="ECO:0000256" key="4">
    <source>
        <dbReference type="ARBA" id="ARBA00022598"/>
    </source>
</evidence>
<dbReference type="RefSeq" id="WP_005950235.1">
    <property type="nucleotide sequence ID" value="NZ_CP028103.1"/>
</dbReference>
<dbReference type="NCBIfam" id="TIGR01087">
    <property type="entry name" value="murD"/>
    <property type="match status" value="1"/>
</dbReference>
<dbReference type="EC" id="6.3.2.9" evidence="7"/>
<keyword evidence="6 7" id="KW-0067">ATP-binding</keyword>
<name>A0ABM6U2U3_FUSVA</name>
<feature type="domain" description="Mur ligase central" evidence="8">
    <location>
        <begin position="96"/>
        <end position="269"/>
    </location>
</feature>
<dbReference type="Proteomes" id="UP000241238">
    <property type="component" value="Chromosome"/>
</dbReference>
<dbReference type="GeneID" id="77467357"/>
<dbReference type="InterPro" id="IPR036565">
    <property type="entry name" value="Mur-like_cat_sf"/>
</dbReference>
<dbReference type="SUPFAM" id="SSF53244">
    <property type="entry name" value="MurD-like peptide ligases, peptide-binding domain"/>
    <property type="match status" value="1"/>
</dbReference>
<dbReference type="Gene3D" id="3.40.50.720">
    <property type="entry name" value="NAD(P)-binding Rossmann-like Domain"/>
    <property type="match status" value="1"/>
</dbReference>
<dbReference type="EMBL" id="CP028103">
    <property type="protein sequence ID" value="AVQ30619.1"/>
    <property type="molecule type" value="Genomic_DNA"/>
</dbReference>
<proteinExistence type="inferred from homology"/>
<dbReference type="PANTHER" id="PTHR43692:SF1">
    <property type="entry name" value="UDP-N-ACETYLMURAMOYLALANINE--D-GLUTAMATE LIGASE"/>
    <property type="match status" value="1"/>
</dbReference>
<accession>A0ABM6U2U3</accession>
<keyword evidence="7" id="KW-0131">Cell cycle</keyword>
<dbReference type="InterPro" id="IPR005762">
    <property type="entry name" value="MurD"/>
</dbReference>
<evidence type="ECO:0000256" key="2">
    <source>
        <dbReference type="ARBA" id="ARBA00004752"/>
    </source>
</evidence>
<evidence type="ECO:0000256" key="1">
    <source>
        <dbReference type="ARBA" id="ARBA00004496"/>
    </source>
</evidence>
<evidence type="ECO:0000259" key="8">
    <source>
        <dbReference type="Pfam" id="PF08245"/>
    </source>
</evidence>
<reference evidence="10" key="1">
    <citation type="journal article" date="2018" name="MSphere">
        <title>Fusobacterium Genomics Using MinION and Illumina Sequencing Enables Genome Completion and Correction.</title>
        <authorList>
            <person name="Todd S.M."/>
            <person name="Settlage R.E."/>
            <person name="Lahmers K.K."/>
            <person name="Slade D.J."/>
        </authorList>
    </citation>
    <scope>NUCLEOTIDE SEQUENCE [LARGE SCALE GENOMIC DNA]</scope>
    <source>
        <strain evidence="10">ATCC 27725</strain>
    </source>
</reference>
<keyword evidence="7" id="KW-0573">Peptidoglycan synthesis</keyword>
<dbReference type="SUPFAM" id="SSF53623">
    <property type="entry name" value="MurD-like peptide ligases, catalytic domain"/>
    <property type="match status" value="1"/>
</dbReference>
<feature type="binding site" evidence="7">
    <location>
        <begin position="98"/>
        <end position="104"/>
    </location>
    <ligand>
        <name>ATP</name>
        <dbReference type="ChEBI" id="CHEBI:30616"/>
    </ligand>
</feature>
<sequence>MKKAMVFGAGVSGLGAEHLLENMGYEVILVDDKKGISSKDGMEYLDEIEIFVKSPGVPYNELVMKVKEKKIKLIDEIELSYEYMLQYEIKSKIIAVTGTNGKTTTTSKITELLQYAGFKAEYAGNIGVSFAEVLLKYKDLDYIVLELSSYQLENLLDFKPWITMVINLTPDHLSRYKDTEDYYKTKFNIGKNQTEKDYFIFNLDSKEVVEREKFIFGKKIKISQNITKECDFWVENGKLYGKDGEILECGKLSLKGKHNLENILFIVATAKIIGIQNEKIREFLYNTGTIEHRMEDFFNYGKIKFINDSKGTNIDSTKFAVEAFDQCVLICGGFDKKLDWSPLAELIKIHAKETYLIGETADEINRILLEKGYDSSKIFLLRDLRSCLLNMKERLNPEKAQVILLSPATSSFDQFNSYEHRGEVFKELVREIFGR</sequence>
<keyword evidence="7" id="KW-0133">Cell shape</keyword>
<evidence type="ECO:0000313" key="10">
    <source>
        <dbReference type="Proteomes" id="UP000241238"/>
    </source>
</evidence>
<dbReference type="HAMAP" id="MF_00639">
    <property type="entry name" value="MurD"/>
    <property type="match status" value="1"/>
</dbReference>
<evidence type="ECO:0000256" key="7">
    <source>
        <dbReference type="HAMAP-Rule" id="MF_00639"/>
    </source>
</evidence>
<keyword evidence="5 7" id="KW-0547">Nucleotide-binding</keyword>
<evidence type="ECO:0000256" key="5">
    <source>
        <dbReference type="ARBA" id="ARBA00022741"/>
    </source>
</evidence>
<evidence type="ECO:0000313" key="9">
    <source>
        <dbReference type="EMBL" id="AVQ30619.1"/>
    </source>
</evidence>
<comment type="similarity">
    <text evidence="7">Belongs to the MurCDEF family.</text>
</comment>
<dbReference type="PANTHER" id="PTHR43692">
    <property type="entry name" value="UDP-N-ACETYLMURAMOYLALANINE--D-GLUTAMATE LIGASE"/>
    <property type="match status" value="1"/>
</dbReference>
<dbReference type="SUPFAM" id="SSF51984">
    <property type="entry name" value="MurCD N-terminal domain"/>
    <property type="match status" value="1"/>
</dbReference>
<gene>
    <name evidence="7 9" type="primary">murD</name>
    <name evidence="9" type="ORF">C4N18_05075</name>
</gene>
<dbReference type="GO" id="GO:0016874">
    <property type="term" value="F:ligase activity"/>
    <property type="evidence" value="ECO:0007669"/>
    <property type="project" value="UniProtKB-KW"/>
</dbReference>
<dbReference type="InterPro" id="IPR013221">
    <property type="entry name" value="Mur_ligase_cen"/>
</dbReference>
<dbReference type="Gene3D" id="3.90.190.20">
    <property type="entry name" value="Mur ligase, C-terminal domain"/>
    <property type="match status" value="1"/>
</dbReference>
<comment type="pathway">
    <text evidence="2 7">Cell wall biogenesis; peptidoglycan biosynthesis.</text>
</comment>
<dbReference type="InterPro" id="IPR036615">
    <property type="entry name" value="Mur_ligase_C_dom_sf"/>
</dbReference>
<comment type="subcellular location">
    <subcellularLocation>
        <location evidence="1 7">Cytoplasm</location>
    </subcellularLocation>
</comment>
<protein>
    <recommendedName>
        <fullName evidence="7">UDP-N-acetylmuramoylalanine--D-glutamate ligase</fullName>
        <ecNumber evidence="7">6.3.2.9</ecNumber>
    </recommendedName>
    <alternativeName>
        <fullName evidence="7">D-glutamic acid-adding enzyme</fullName>
    </alternativeName>
    <alternativeName>
        <fullName evidence="7">UDP-N-acetylmuramoyl-L-alanyl-D-glutamate synthetase</fullName>
    </alternativeName>
</protein>
<evidence type="ECO:0000256" key="6">
    <source>
        <dbReference type="ARBA" id="ARBA00022840"/>
    </source>
</evidence>
<evidence type="ECO:0000256" key="3">
    <source>
        <dbReference type="ARBA" id="ARBA00022490"/>
    </source>
</evidence>
<keyword evidence="10" id="KW-1185">Reference proteome</keyword>
<comment type="catalytic activity">
    <reaction evidence="7">
        <text>UDP-N-acetyl-alpha-D-muramoyl-L-alanine + D-glutamate + ATP = UDP-N-acetyl-alpha-D-muramoyl-L-alanyl-D-glutamate + ADP + phosphate + H(+)</text>
        <dbReference type="Rhea" id="RHEA:16429"/>
        <dbReference type="ChEBI" id="CHEBI:15378"/>
        <dbReference type="ChEBI" id="CHEBI:29986"/>
        <dbReference type="ChEBI" id="CHEBI:30616"/>
        <dbReference type="ChEBI" id="CHEBI:43474"/>
        <dbReference type="ChEBI" id="CHEBI:83898"/>
        <dbReference type="ChEBI" id="CHEBI:83900"/>
        <dbReference type="ChEBI" id="CHEBI:456216"/>
        <dbReference type="EC" id="6.3.2.9"/>
    </reaction>
</comment>
<dbReference type="Gene3D" id="3.40.1190.10">
    <property type="entry name" value="Mur-like, catalytic domain"/>
    <property type="match status" value="1"/>
</dbReference>
<comment type="function">
    <text evidence="7">Cell wall formation. Catalyzes the addition of glutamate to the nucleotide precursor UDP-N-acetylmuramoyl-L-alanine (UMA).</text>
</comment>
<keyword evidence="7" id="KW-0961">Cell wall biogenesis/degradation</keyword>
<keyword evidence="7" id="KW-0132">Cell division</keyword>
<keyword evidence="3 7" id="KW-0963">Cytoplasm</keyword>
<keyword evidence="4 7" id="KW-0436">Ligase</keyword>
<organism evidence="9 10">
    <name type="scientific">Fusobacterium varium ATCC 27725</name>
    <dbReference type="NCBI Taxonomy" id="469618"/>
    <lineage>
        <taxon>Bacteria</taxon>
        <taxon>Fusobacteriati</taxon>
        <taxon>Fusobacteriota</taxon>
        <taxon>Fusobacteriia</taxon>
        <taxon>Fusobacteriales</taxon>
        <taxon>Fusobacteriaceae</taxon>
        <taxon>Fusobacterium</taxon>
    </lineage>
</organism>